<dbReference type="VEuPathDB" id="FungiDB:TREMEDRAFT_56178"/>
<dbReference type="Gene3D" id="1.10.10.60">
    <property type="entry name" value="Homeodomain-like"/>
    <property type="match status" value="1"/>
</dbReference>
<feature type="region of interest" description="Disordered" evidence="3">
    <location>
        <begin position="643"/>
        <end position="688"/>
    </location>
</feature>
<dbReference type="GO" id="GO:1990837">
    <property type="term" value="F:sequence-specific double-stranded DNA binding"/>
    <property type="evidence" value="ECO:0007669"/>
    <property type="project" value="TreeGrafter"/>
</dbReference>
<feature type="region of interest" description="Disordered" evidence="3">
    <location>
        <begin position="485"/>
        <end position="548"/>
    </location>
</feature>
<dbReference type="InterPro" id="IPR009057">
    <property type="entry name" value="Homeodomain-like_sf"/>
</dbReference>
<dbReference type="PANTHER" id="PTHR46255">
    <property type="entry name" value="SHORT STATURE HOMEOBOX"/>
    <property type="match status" value="1"/>
</dbReference>
<feature type="region of interest" description="Disordered" evidence="3">
    <location>
        <begin position="573"/>
        <end position="631"/>
    </location>
</feature>
<feature type="region of interest" description="Disordered" evidence="3">
    <location>
        <begin position="103"/>
        <end position="229"/>
    </location>
</feature>
<dbReference type="EMBL" id="SDIL01000036">
    <property type="protein sequence ID" value="RXK39085.1"/>
    <property type="molecule type" value="Genomic_DNA"/>
</dbReference>
<dbReference type="GO" id="GO:0000981">
    <property type="term" value="F:DNA-binding transcription factor activity, RNA polymerase II-specific"/>
    <property type="evidence" value="ECO:0007669"/>
    <property type="project" value="TreeGrafter"/>
</dbReference>
<protein>
    <recommendedName>
        <fullName evidence="4">Homeobox domain-containing protein</fullName>
    </recommendedName>
</protein>
<feature type="DNA-binding region" description="Homeobox" evidence="1">
    <location>
        <begin position="270"/>
        <end position="329"/>
    </location>
</feature>
<feature type="compositionally biased region" description="Polar residues" evidence="3">
    <location>
        <begin position="586"/>
        <end position="598"/>
    </location>
</feature>
<feature type="region of interest" description="Disordered" evidence="3">
    <location>
        <begin position="242"/>
        <end position="284"/>
    </location>
</feature>
<feature type="compositionally biased region" description="Pro residues" evidence="3">
    <location>
        <begin position="492"/>
        <end position="513"/>
    </location>
</feature>
<dbReference type="STRING" id="5217.A0A4Q1BML6"/>
<keyword evidence="6" id="KW-1185">Reference proteome</keyword>
<dbReference type="Proteomes" id="UP000289152">
    <property type="component" value="Unassembled WGS sequence"/>
</dbReference>
<comment type="caution">
    <text evidence="5">The sequence shown here is derived from an EMBL/GenBank/DDBJ whole genome shotgun (WGS) entry which is preliminary data.</text>
</comment>
<evidence type="ECO:0000256" key="3">
    <source>
        <dbReference type="SAM" id="MobiDB-lite"/>
    </source>
</evidence>
<sequence>MEPQASPSSSRYRTEPMRPPPAIMFPPILRPPSPARPQTQPPRPEERPDRTVEPIAWEDERPAPPIPYRKPPPGAAYVPPTDRRFVETPLTWYDAEKDPGVAHWEKNRHRNPLISRPVHRPATFVHPYSRRNGEDDDRQKEREAPPLDEDLARHSRSGPSSQPARLSWRPPSPSVAQGIVPAPRPPFVRTGESSPPHSFNSHQSMKPPQCPYDPPRTSVSSSHISGGSVHGSTVFARSFAGESGLSHRPSQHAGTSSHSSVTDEGSNPQRKRSRAMMTKMQQGELKKLWKQTKFPTNQQREDLHKHISLTSRQIQVWFQNQRQKYRKELAEHGMPDNADPADYADLDKSPRSRRLSFDVMRDEVPSLWAGTTATTTSLATSAQPPMLQMPNGSLAPAYQMPDPRRYMNVGIHAPFSSPPESIQQTKFWDTPNVHHFNASHHTDHPEHADEPPDPAQLYAHPDFQSSYPLSRRAAEDAYGRMDFDMEESPTHAMPPPHRLPHPIPPLPFSPPPTAEGLPARATQRPASSPRPYPERERGRSVGHAADDLQLHETRRPQYLPPTLAALALSGPVKNHDDSLGGRLPSLNDSRMMTASQPPRLQLPDLRSGNDAFDRALPPPLPSPRGTTGLRPMTTLSDSVEMIQRKRSDSTHSVLQGLTSQDSSSMALGSDRSKETEGTTLPSLSSILR</sequence>
<proteinExistence type="predicted"/>
<dbReference type="GO" id="GO:0005634">
    <property type="term" value="C:nucleus"/>
    <property type="evidence" value="ECO:0007669"/>
    <property type="project" value="UniProtKB-SubCell"/>
</dbReference>
<keyword evidence="1 2" id="KW-0371">Homeobox</keyword>
<evidence type="ECO:0000313" key="6">
    <source>
        <dbReference type="Proteomes" id="UP000289152"/>
    </source>
</evidence>
<feature type="compositionally biased region" description="Polar residues" evidence="3">
    <location>
        <begin position="252"/>
        <end position="268"/>
    </location>
</feature>
<feature type="compositionally biased region" description="Polar residues" evidence="3">
    <location>
        <begin position="191"/>
        <end position="206"/>
    </location>
</feature>
<dbReference type="SUPFAM" id="SSF46689">
    <property type="entry name" value="Homeodomain-like"/>
    <property type="match status" value="1"/>
</dbReference>
<dbReference type="InterPro" id="IPR001356">
    <property type="entry name" value="HD"/>
</dbReference>
<feature type="region of interest" description="Disordered" evidence="3">
    <location>
        <begin position="1"/>
        <end position="82"/>
    </location>
</feature>
<feature type="region of interest" description="Disordered" evidence="3">
    <location>
        <begin position="433"/>
        <end position="461"/>
    </location>
</feature>
<keyword evidence="1 2" id="KW-0539">Nucleus</keyword>
<dbReference type="SMART" id="SM00389">
    <property type="entry name" value="HOX"/>
    <property type="match status" value="1"/>
</dbReference>
<keyword evidence="1 2" id="KW-0238">DNA-binding</keyword>
<evidence type="ECO:0000259" key="4">
    <source>
        <dbReference type="PROSITE" id="PS50071"/>
    </source>
</evidence>
<feature type="compositionally biased region" description="Polar residues" evidence="3">
    <location>
        <begin position="1"/>
        <end position="11"/>
    </location>
</feature>
<evidence type="ECO:0000256" key="2">
    <source>
        <dbReference type="RuleBase" id="RU000682"/>
    </source>
</evidence>
<dbReference type="PANTHER" id="PTHR46255:SF3">
    <property type="entry name" value="HOMEOBOX DOMAIN-CONTAINING PROTEIN"/>
    <property type="match status" value="1"/>
</dbReference>
<gene>
    <name evidence="5" type="ORF">M231_03590</name>
</gene>
<organism evidence="5 6">
    <name type="scientific">Tremella mesenterica</name>
    <name type="common">Jelly fungus</name>
    <dbReference type="NCBI Taxonomy" id="5217"/>
    <lineage>
        <taxon>Eukaryota</taxon>
        <taxon>Fungi</taxon>
        <taxon>Dikarya</taxon>
        <taxon>Basidiomycota</taxon>
        <taxon>Agaricomycotina</taxon>
        <taxon>Tremellomycetes</taxon>
        <taxon>Tremellales</taxon>
        <taxon>Tremellaceae</taxon>
        <taxon>Tremella</taxon>
    </lineage>
</organism>
<evidence type="ECO:0000313" key="5">
    <source>
        <dbReference type="EMBL" id="RXK39085.1"/>
    </source>
</evidence>
<feature type="compositionally biased region" description="Pro residues" evidence="3">
    <location>
        <begin position="17"/>
        <end position="42"/>
    </location>
</feature>
<dbReference type="Pfam" id="PF00046">
    <property type="entry name" value="Homeodomain"/>
    <property type="match status" value="1"/>
</dbReference>
<dbReference type="AlphaFoldDB" id="A0A4Q1BML6"/>
<dbReference type="CDD" id="cd00086">
    <property type="entry name" value="homeodomain"/>
    <property type="match status" value="1"/>
</dbReference>
<feature type="compositionally biased region" description="Low complexity" evidence="3">
    <location>
        <begin position="217"/>
        <end position="229"/>
    </location>
</feature>
<reference evidence="5 6" key="1">
    <citation type="submission" date="2016-06" db="EMBL/GenBank/DDBJ databases">
        <title>Evolution of pathogenesis and genome organization in the Tremellales.</title>
        <authorList>
            <person name="Cuomo C."/>
            <person name="Litvintseva A."/>
            <person name="Heitman J."/>
            <person name="Chen Y."/>
            <person name="Sun S."/>
            <person name="Springer D."/>
            <person name="Dromer F."/>
            <person name="Young S."/>
            <person name="Zeng Q."/>
            <person name="Chapman S."/>
            <person name="Gujja S."/>
            <person name="Saif S."/>
            <person name="Birren B."/>
        </authorList>
    </citation>
    <scope>NUCLEOTIDE SEQUENCE [LARGE SCALE GENOMIC DNA]</scope>
    <source>
        <strain evidence="5 6">ATCC 28783</strain>
    </source>
</reference>
<feature type="compositionally biased region" description="Basic and acidic residues" evidence="3">
    <location>
        <begin position="131"/>
        <end position="153"/>
    </location>
</feature>
<feature type="domain" description="Homeobox" evidence="4">
    <location>
        <begin position="268"/>
        <end position="328"/>
    </location>
</feature>
<accession>A0A4Q1BML6</accession>
<feature type="compositionally biased region" description="Basic and acidic residues" evidence="3">
    <location>
        <begin position="43"/>
        <end position="62"/>
    </location>
</feature>
<dbReference type="VEuPathDB" id="FungiDB:TREMEDRAFT_70947"/>
<dbReference type="InterPro" id="IPR052631">
    <property type="entry name" value="Paired_homeobox_Bicoid"/>
</dbReference>
<feature type="compositionally biased region" description="Polar residues" evidence="3">
    <location>
        <begin position="677"/>
        <end position="688"/>
    </location>
</feature>
<dbReference type="OrthoDB" id="6159439at2759"/>
<feature type="compositionally biased region" description="Pro residues" evidence="3">
    <location>
        <begin position="63"/>
        <end position="74"/>
    </location>
</feature>
<dbReference type="PROSITE" id="PS50071">
    <property type="entry name" value="HOMEOBOX_2"/>
    <property type="match status" value="1"/>
</dbReference>
<comment type="subcellular location">
    <subcellularLocation>
        <location evidence="1 2">Nucleus</location>
    </subcellularLocation>
</comment>
<name>A0A4Q1BML6_TREME</name>
<evidence type="ECO:0000256" key="1">
    <source>
        <dbReference type="PROSITE-ProRule" id="PRU00108"/>
    </source>
</evidence>
<feature type="compositionally biased region" description="Basic and acidic residues" evidence="3">
    <location>
        <begin position="532"/>
        <end position="548"/>
    </location>
</feature>
<feature type="compositionally biased region" description="Polar residues" evidence="3">
    <location>
        <begin position="650"/>
        <end position="666"/>
    </location>
</feature>
<dbReference type="InParanoid" id="A0A4Q1BML6"/>
<feature type="compositionally biased region" description="Basic and acidic residues" evidence="3">
    <location>
        <begin position="440"/>
        <end position="450"/>
    </location>
</feature>